<dbReference type="GO" id="GO:0006310">
    <property type="term" value="P:DNA recombination"/>
    <property type="evidence" value="ECO:0007669"/>
    <property type="project" value="UniProtKB-KW"/>
</dbReference>
<evidence type="ECO:0000256" key="3">
    <source>
        <dbReference type="ARBA" id="ARBA00023125"/>
    </source>
</evidence>
<sequence length="391" mass="43394">MSRQQLPPQIKKIEVKNRTTGKPEVRYQVTTEAGVDPETGKRRQVRRRYRTEREAREALSSISAEAHAGTFVPRKTLTVSEVIDAYLASRHTLRPSSLSKLTYDLDTLRQFHGDKPIQSLTKADMDSMVRALTAGGTTTPKGRVRKPWGAKATNKVIASAARLLEDAKRQGLVARNVAEHVARVATTHRDMASFTESEVRQLLASLDGDRLAHAWHLALSGLRRGEIAGLRWDDVDLTSPHPSLTIRNNRVSAGGRSVEGDPKSFTSRRTLPMPESLRVALVAARERQHAERAAVGSAYRSGAYVVSNEIGDPYSPAVLSRYWREMLADHDMRHIRLHDARHTCATLMHLQGVPVSVIAAWIGHADASLTMKLYAHSQDDALRDAARSMFA</sequence>
<dbReference type="Pfam" id="PF14657">
    <property type="entry name" value="Arm-DNA-bind_4"/>
    <property type="match status" value="1"/>
</dbReference>
<dbReference type="InterPro" id="IPR044068">
    <property type="entry name" value="CB"/>
</dbReference>
<evidence type="ECO:0000313" key="6">
    <source>
        <dbReference type="EMBL" id="QHN41238.1"/>
    </source>
</evidence>
<evidence type="ECO:0000256" key="5">
    <source>
        <dbReference type="SAM" id="MobiDB-lite"/>
    </source>
</evidence>
<keyword evidence="2" id="KW-0229">DNA integration</keyword>
<accession>A0A857MGE9</accession>
<dbReference type="GO" id="GO:0015074">
    <property type="term" value="P:DNA integration"/>
    <property type="evidence" value="ECO:0007669"/>
    <property type="project" value="UniProtKB-KW"/>
</dbReference>
<dbReference type="CDD" id="cd01189">
    <property type="entry name" value="INT_ICEBs1_C_like"/>
    <property type="match status" value="1"/>
</dbReference>
<dbReference type="PANTHER" id="PTHR30629:SF2">
    <property type="entry name" value="PROPHAGE INTEGRASE INTS-RELATED"/>
    <property type="match status" value="1"/>
</dbReference>
<dbReference type="PANTHER" id="PTHR30629">
    <property type="entry name" value="PROPHAGE INTEGRASE"/>
    <property type="match status" value="1"/>
</dbReference>
<dbReference type="InterPro" id="IPR011010">
    <property type="entry name" value="DNA_brk_join_enz"/>
</dbReference>
<feature type="compositionally biased region" description="Basic and acidic residues" evidence="5">
    <location>
        <begin position="11"/>
        <end position="21"/>
    </location>
</feature>
<dbReference type="InterPro" id="IPR013762">
    <property type="entry name" value="Integrase-like_cat_sf"/>
</dbReference>
<evidence type="ECO:0000256" key="1">
    <source>
        <dbReference type="ARBA" id="ARBA00008857"/>
    </source>
</evidence>
<gene>
    <name evidence="6" type="ORF">GII30_20550</name>
</gene>
<organism evidence="6">
    <name type="scientific">Gordonia amarae</name>
    <dbReference type="NCBI Taxonomy" id="36821"/>
    <lineage>
        <taxon>Bacteria</taxon>
        <taxon>Bacillati</taxon>
        <taxon>Actinomycetota</taxon>
        <taxon>Actinomycetes</taxon>
        <taxon>Mycobacteriales</taxon>
        <taxon>Gordoniaceae</taxon>
        <taxon>Gordonia</taxon>
    </lineage>
</organism>
<dbReference type="Pfam" id="PF00589">
    <property type="entry name" value="Phage_integrase"/>
    <property type="match status" value="1"/>
</dbReference>
<dbReference type="PROSITE" id="PS51900">
    <property type="entry name" value="CB"/>
    <property type="match status" value="1"/>
</dbReference>
<proteinExistence type="inferred from homology"/>
<comment type="similarity">
    <text evidence="1">Belongs to the 'phage' integrase family.</text>
</comment>
<evidence type="ECO:0000256" key="2">
    <source>
        <dbReference type="ARBA" id="ARBA00022908"/>
    </source>
</evidence>
<dbReference type="PROSITE" id="PS51898">
    <property type="entry name" value="TYR_RECOMBINASE"/>
    <property type="match status" value="1"/>
</dbReference>
<dbReference type="InterPro" id="IPR010998">
    <property type="entry name" value="Integrase_recombinase_N"/>
</dbReference>
<dbReference type="GO" id="GO:0003677">
    <property type="term" value="F:DNA binding"/>
    <property type="evidence" value="ECO:0007669"/>
    <property type="project" value="UniProtKB-UniRule"/>
</dbReference>
<reference evidence="6" key="1">
    <citation type="journal article" date="2021" name="Nat. Microbiol.">
        <title>Cocultivation of an ultrasmall environmental parasitic bacterium with lytic ability against bacteria associated with wastewater foams.</title>
        <authorList>
            <person name="Batinovic S."/>
            <person name="Rose J.J.A."/>
            <person name="Ratcliffe J."/>
            <person name="Seviour R.J."/>
            <person name="Petrovski S."/>
        </authorList>
    </citation>
    <scope>NUCLEOTIDE SEQUENCE</scope>
    <source>
        <strain evidence="6">CON44</strain>
    </source>
</reference>
<dbReference type="SUPFAM" id="SSF56349">
    <property type="entry name" value="DNA breaking-rejoining enzymes"/>
    <property type="match status" value="1"/>
</dbReference>
<protein>
    <submittedName>
        <fullName evidence="6">Tyrosine-type recombinase/integrase</fullName>
    </submittedName>
</protein>
<feature type="region of interest" description="Disordered" evidence="5">
    <location>
        <begin position="1"/>
        <end position="21"/>
    </location>
</feature>
<name>A0A857MGE9_9ACTN</name>
<dbReference type="RefSeq" id="WP_005190222.1">
    <property type="nucleotide sequence ID" value="NZ_CP045808.1"/>
</dbReference>
<dbReference type="AlphaFoldDB" id="A0A857MGE9"/>
<dbReference type="InterPro" id="IPR028259">
    <property type="entry name" value="AP2-like_int_N"/>
</dbReference>
<dbReference type="InterPro" id="IPR002104">
    <property type="entry name" value="Integrase_catalytic"/>
</dbReference>
<dbReference type="Gene3D" id="1.10.150.130">
    <property type="match status" value="1"/>
</dbReference>
<evidence type="ECO:0000256" key="4">
    <source>
        <dbReference type="ARBA" id="ARBA00023172"/>
    </source>
</evidence>
<keyword evidence="4" id="KW-0233">DNA recombination</keyword>
<keyword evidence="3" id="KW-0238">DNA-binding</keyword>
<dbReference type="Gene3D" id="1.10.443.10">
    <property type="entry name" value="Intergrase catalytic core"/>
    <property type="match status" value="1"/>
</dbReference>
<dbReference type="InterPro" id="IPR050808">
    <property type="entry name" value="Phage_Integrase"/>
</dbReference>
<dbReference type="EMBL" id="CP045810">
    <property type="protein sequence ID" value="QHN41238.1"/>
    <property type="molecule type" value="Genomic_DNA"/>
</dbReference>